<reference evidence="1" key="1">
    <citation type="submission" date="2020-06" db="EMBL/GenBank/DDBJ databases">
        <title>Unique genomic features of the anaerobic methanotrophic archaea.</title>
        <authorList>
            <person name="Chadwick G.L."/>
            <person name="Skennerton C.T."/>
            <person name="Laso-Perez R."/>
            <person name="Leu A.O."/>
            <person name="Speth D.R."/>
            <person name="Yu H."/>
            <person name="Morgan-Lang C."/>
            <person name="Hatzenpichler R."/>
            <person name="Goudeau D."/>
            <person name="Malmstrom R."/>
            <person name="Brazelton W.J."/>
            <person name="Woyke T."/>
            <person name="Hallam S.J."/>
            <person name="Tyson G.W."/>
            <person name="Wegener G."/>
            <person name="Boetius A."/>
            <person name="Orphan V."/>
        </authorList>
    </citation>
    <scope>NUCLEOTIDE SEQUENCE</scope>
</reference>
<dbReference type="AlphaFoldDB" id="A0A7G9ZD39"/>
<dbReference type="SUPFAM" id="SSF75169">
    <property type="entry name" value="DsrEFH-like"/>
    <property type="match status" value="1"/>
</dbReference>
<sequence>MEIKKIEKLLIFVNSGMDRPFSQYASYVVAFTAKKIHNIPDVMVYYGPQGVEVAKKGNLAKLACSAEVKELIAGQFEDLNPKDLPDDLEQMAMFVKDSLGVKIGSCATFHVVSEFATSVEDTTNIEAFIMPVKIPDAVEAALTADKIIFL</sequence>
<evidence type="ECO:0008006" key="2">
    <source>
        <dbReference type="Google" id="ProtNLM"/>
    </source>
</evidence>
<dbReference type="EMBL" id="MT631715">
    <property type="protein sequence ID" value="QNO58173.1"/>
    <property type="molecule type" value="Genomic_DNA"/>
</dbReference>
<dbReference type="InterPro" id="IPR027396">
    <property type="entry name" value="DsrEFH-like"/>
</dbReference>
<gene>
    <name evidence="1" type="ORF">ACBHHCEK_00041</name>
</gene>
<proteinExistence type="predicted"/>
<organism evidence="1">
    <name type="scientific">Candidatus Methanophaga sp. ANME-1 ERB7</name>
    <dbReference type="NCBI Taxonomy" id="2759913"/>
    <lineage>
        <taxon>Archaea</taxon>
        <taxon>Methanobacteriati</taxon>
        <taxon>Methanobacteriota</taxon>
        <taxon>Stenosarchaea group</taxon>
        <taxon>Methanomicrobia</taxon>
        <taxon>Candidatus Methanophagales</taxon>
        <taxon>Candidatus Methanophagaceae</taxon>
        <taxon>Candidatus Methanophaga</taxon>
    </lineage>
</organism>
<name>A0A7G9ZD39_9EURY</name>
<evidence type="ECO:0000313" key="1">
    <source>
        <dbReference type="EMBL" id="QNO58173.1"/>
    </source>
</evidence>
<protein>
    <recommendedName>
        <fullName evidence="2">Peroxiredoxin</fullName>
    </recommendedName>
</protein>
<accession>A0A7G9ZD39</accession>